<gene>
    <name evidence="2" type="ORF">H9734_02845</name>
</gene>
<feature type="transmembrane region" description="Helical" evidence="1">
    <location>
        <begin position="12"/>
        <end position="31"/>
    </location>
</feature>
<keyword evidence="1" id="KW-0472">Membrane</keyword>
<reference evidence="2" key="1">
    <citation type="journal article" date="2021" name="PeerJ">
        <title>Extensive microbial diversity within the chicken gut microbiome revealed by metagenomics and culture.</title>
        <authorList>
            <person name="Gilroy R."/>
            <person name="Ravi A."/>
            <person name="Getino M."/>
            <person name="Pursley I."/>
            <person name="Horton D.L."/>
            <person name="Alikhan N.F."/>
            <person name="Baker D."/>
            <person name="Gharbi K."/>
            <person name="Hall N."/>
            <person name="Watson M."/>
            <person name="Adriaenssens E.M."/>
            <person name="Foster-Nyarko E."/>
            <person name="Jarju S."/>
            <person name="Secka A."/>
            <person name="Antonio M."/>
            <person name="Oren A."/>
            <person name="Chaudhuri R.R."/>
            <person name="La Ragione R."/>
            <person name="Hildebrand F."/>
            <person name="Pallen M.J."/>
        </authorList>
    </citation>
    <scope>NUCLEOTIDE SEQUENCE</scope>
    <source>
        <strain evidence="2">CHK183-1962</strain>
    </source>
</reference>
<keyword evidence="1" id="KW-1133">Transmembrane helix</keyword>
<protein>
    <submittedName>
        <fullName evidence="2">CvpA family protein</fullName>
    </submittedName>
</protein>
<evidence type="ECO:0000256" key="1">
    <source>
        <dbReference type="SAM" id="Phobius"/>
    </source>
</evidence>
<evidence type="ECO:0000313" key="3">
    <source>
        <dbReference type="Proteomes" id="UP000886890"/>
    </source>
</evidence>
<reference evidence="2" key="2">
    <citation type="submission" date="2021-04" db="EMBL/GenBank/DDBJ databases">
        <authorList>
            <person name="Gilroy R."/>
        </authorList>
    </citation>
    <scope>NUCLEOTIDE SEQUENCE</scope>
    <source>
        <strain evidence="2">CHK183-1962</strain>
    </source>
</reference>
<feature type="transmembrane region" description="Helical" evidence="1">
    <location>
        <begin position="67"/>
        <end position="91"/>
    </location>
</feature>
<feature type="transmembrane region" description="Helical" evidence="1">
    <location>
        <begin position="37"/>
        <end position="55"/>
    </location>
</feature>
<keyword evidence="1" id="KW-0812">Transmembrane</keyword>
<comment type="caution">
    <text evidence="2">The sequence shown here is derived from an EMBL/GenBank/DDBJ whole genome shotgun (WGS) entry which is preliminary data.</text>
</comment>
<evidence type="ECO:0000313" key="2">
    <source>
        <dbReference type="EMBL" id="HIX76522.1"/>
    </source>
</evidence>
<dbReference type="EMBL" id="DXEK01000047">
    <property type="protein sequence ID" value="HIX76522.1"/>
    <property type="molecule type" value="Genomic_DNA"/>
</dbReference>
<accession>A0A9D1XCJ0</accession>
<name>A0A9D1XCJ0_9FIRM</name>
<dbReference type="Proteomes" id="UP000886890">
    <property type="component" value="Unassembled WGS sequence"/>
</dbReference>
<dbReference type="AlphaFoldDB" id="A0A9D1XCJ0"/>
<organism evidence="2 3">
    <name type="scientific">Candidatus Fusicatenibacter merdavium</name>
    <dbReference type="NCBI Taxonomy" id="2838600"/>
    <lineage>
        <taxon>Bacteria</taxon>
        <taxon>Bacillati</taxon>
        <taxon>Bacillota</taxon>
        <taxon>Clostridia</taxon>
        <taxon>Lachnospirales</taxon>
        <taxon>Lachnospiraceae</taxon>
        <taxon>Fusicatenibacter</taxon>
    </lineage>
</organism>
<sequence length="537" mass="60316">MKRGSLKWKLAAVLAVLVLAGIYYYAALPAVNIHNRGFWGFLIGVVVLLLVIYSVKKRTTDVRTLKSYLGFKIGVGITGLLLIFLIAGTVLSSPIVNAKKYYNLIDQEERNFTEDIKQISFDQIPILDRDSAIILGERKMGSMVDMVSQFEVSDLYSQINYQEVPVRVSPLVYASTVKWFTNQSGGIPAYMKIDMATQETELVKLDQPIRYSQSELFNRNIYRHLRFRYPTYMFDQISFEIDDDGVPYWVCPVQEYTIGLFGGQTIGRVVLCNAQTGETKDFAVEDCPKWVDRVYPADLLLELYNYHGSLVNGYLNSVFGQKGCLKTTDGYNYIAMDDDVWVYTGVTSVNSDQSNVGFILINQRTMETRYYAISGAEERSAMDSAEGQVQNLRYTAAFPLLLNVADEPTYVMALKDGAGLVKKYAMVNVQQYQTVATGDTLSECQEEYISLLESSGIAADVESSGEEETVTGTIARIAQSVIDGNSHFYLVLEQDERIYDVAITDFVEIVRYQEGDAITLRFREGDPLCVVTGIGEE</sequence>
<proteinExistence type="predicted"/>